<dbReference type="EMBL" id="VSRR010013337">
    <property type="protein sequence ID" value="MPC55642.1"/>
    <property type="molecule type" value="Genomic_DNA"/>
</dbReference>
<proteinExistence type="predicted"/>
<gene>
    <name evidence="1" type="ORF">E2C01_049586</name>
</gene>
<protein>
    <submittedName>
        <fullName evidence="1">Uncharacterized protein</fullName>
    </submittedName>
</protein>
<dbReference type="Proteomes" id="UP000324222">
    <property type="component" value="Unassembled WGS sequence"/>
</dbReference>
<organism evidence="1 2">
    <name type="scientific">Portunus trituberculatus</name>
    <name type="common">Swimming crab</name>
    <name type="synonym">Neptunus trituberculatus</name>
    <dbReference type="NCBI Taxonomy" id="210409"/>
    <lineage>
        <taxon>Eukaryota</taxon>
        <taxon>Metazoa</taxon>
        <taxon>Ecdysozoa</taxon>
        <taxon>Arthropoda</taxon>
        <taxon>Crustacea</taxon>
        <taxon>Multicrustacea</taxon>
        <taxon>Malacostraca</taxon>
        <taxon>Eumalacostraca</taxon>
        <taxon>Eucarida</taxon>
        <taxon>Decapoda</taxon>
        <taxon>Pleocyemata</taxon>
        <taxon>Brachyura</taxon>
        <taxon>Eubrachyura</taxon>
        <taxon>Portunoidea</taxon>
        <taxon>Portunidae</taxon>
        <taxon>Portuninae</taxon>
        <taxon>Portunus</taxon>
    </lineage>
</organism>
<accession>A0A5B7G9V4</accession>
<reference evidence="1 2" key="1">
    <citation type="submission" date="2019-05" db="EMBL/GenBank/DDBJ databases">
        <title>Another draft genome of Portunus trituberculatus and its Hox gene families provides insights of decapod evolution.</title>
        <authorList>
            <person name="Jeong J.-H."/>
            <person name="Song I."/>
            <person name="Kim S."/>
            <person name="Choi T."/>
            <person name="Kim D."/>
            <person name="Ryu S."/>
            <person name="Kim W."/>
        </authorList>
    </citation>
    <scope>NUCLEOTIDE SEQUENCE [LARGE SCALE GENOMIC DNA]</scope>
    <source>
        <tissue evidence="1">Muscle</tissue>
    </source>
</reference>
<dbReference type="AlphaFoldDB" id="A0A5B7G9V4"/>
<evidence type="ECO:0000313" key="2">
    <source>
        <dbReference type="Proteomes" id="UP000324222"/>
    </source>
</evidence>
<keyword evidence="2" id="KW-1185">Reference proteome</keyword>
<name>A0A5B7G9V4_PORTR</name>
<comment type="caution">
    <text evidence="1">The sequence shown here is derived from an EMBL/GenBank/DDBJ whole genome shotgun (WGS) entry which is preliminary data.</text>
</comment>
<evidence type="ECO:0000313" key="1">
    <source>
        <dbReference type="EMBL" id="MPC55642.1"/>
    </source>
</evidence>
<sequence length="93" mass="10580">MYTPEARSGGKNLTPLHAQEENPVQLDYGLLQNFSHMKFIKAVKEVTKRQASCFHRLGLGPFRERRGVRHRGTLAQLNTRWFVSQATSLCPLG</sequence>